<dbReference type="GO" id="GO:0006310">
    <property type="term" value="P:DNA recombination"/>
    <property type="evidence" value="ECO:0007669"/>
    <property type="project" value="InterPro"/>
</dbReference>
<evidence type="ECO:0000256" key="3">
    <source>
        <dbReference type="ARBA" id="ARBA00022723"/>
    </source>
</evidence>
<evidence type="ECO:0000256" key="5">
    <source>
        <dbReference type="ARBA" id="ARBA00022801"/>
    </source>
</evidence>
<dbReference type="Gene3D" id="3.40.1440.60">
    <property type="entry name" value="PriA, 3(prime) DNA-binding domain"/>
    <property type="match status" value="1"/>
</dbReference>
<dbReference type="InterPro" id="IPR005259">
    <property type="entry name" value="PriA"/>
</dbReference>
<dbReference type="GO" id="GO:1990077">
    <property type="term" value="C:primosome complex"/>
    <property type="evidence" value="ECO:0007669"/>
    <property type="project" value="UniProtKB-KW"/>
</dbReference>
<keyword evidence="9" id="KW-0238">DNA-binding</keyword>
<dbReference type="InterPro" id="IPR041236">
    <property type="entry name" value="PriA_C"/>
</dbReference>
<evidence type="ECO:0000256" key="1">
    <source>
        <dbReference type="ARBA" id="ARBA00022515"/>
    </source>
</evidence>
<keyword evidence="2" id="KW-0235">DNA replication</keyword>
<dbReference type="Gene3D" id="3.40.50.300">
    <property type="entry name" value="P-loop containing nucleotide triphosphate hydrolases"/>
    <property type="match status" value="1"/>
</dbReference>
<dbReference type="AlphaFoldDB" id="A0A1F8FCW4"/>
<feature type="domain" description="Primosomal protein N C-terminal" evidence="12">
    <location>
        <begin position="511"/>
        <end position="599"/>
    </location>
</feature>
<evidence type="ECO:0000259" key="12">
    <source>
        <dbReference type="Pfam" id="PF18074"/>
    </source>
</evidence>
<dbReference type="NCBIfam" id="TIGR00595">
    <property type="entry name" value="priA"/>
    <property type="match status" value="1"/>
</dbReference>
<keyword evidence="6" id="KW-0347">Helicase</keyword>
<dbReference type="GO" id="GO:0006270">
    <property type="term" value="P:DNA replication initiation"/>
    <property type="evidence" value="ECO:0007669"/>
    <property type="project" value="TreeGrafter"/>
</dbReference>
<sequence length="603" mass="68879">MFVIEVIPLAALPHNVPQLLSYFWNTPLEKGSVVEISIGKRKEMAAVVSSSPIEQNKSILKKSEFQLKKLSKIVSPEPKISDVQFKIALWLSRTYYAPLGLCLKTAAKSLKTKVENIQVAENKNIKSLLLIAPPGKTIKIASQYIKDAQGQALIVVPDKTILEHFTYELRLKFDSDKLILGTRKTLFSQFKNLRLIIVEDPLNEAYKSDMTPKYNTPDLAQEVARLYGARLIFISSAIGVKNYYRTKSGEYELRNEDKNSRPEIKTINMINEIRTDNPDILSKDLKESILKVLDKEKQALIFSPRKGFTSLLICQNCSLSIRCPNCSAPLKVHKSSELVLKCHRCPHIQQFPKFCPNCNSYKLKTAGPAGTQKIYDRVRDFLDRNNVKVPVLAMDLDIAKNETEESEIIEEIKKPKPSILIATQSIFSYRYQLNFALIGTINTDSLITFPDYDIEEKSFYQLKKLLDFGPEKLILQTYNPDNEVLKNFTSNNYEQFYDKDLSIRESFGYPPFSKLIKLTHRDLDQKKAFAAARTLVEKLRMALIQLKNNTIIVSDSTPGLIERERGLYNYHIILKSLNKETPRDILKFVPLGWSVDVDPKSLL</sequence>
<dbReference type="Pfam" id="PF17764">
    <property type="entry name" value="PriA_3primeBD"/>
    <property type="match status" value="1"/>
</dbReference>
<dbReference type="GO" id="GO:0046872">
    <property type="term" value="F:metal ion binding"/>
    <property type="evidence" value="ECO:0007669"/>
    <property type="project" value="UniProtKB-KW"/>
</dbReference>
<keyword evidence="7" id="KW-0862">Zinc</keyword>
<comment type="caution">
    <text evidence="13">The sequence shown here is derived from an EMBL/GenBank/DDBJ whole genome shotgun (WGS) entry which is preliminary data.</text>
</comment>
<dbReference type="GO" id="GO:0006269">
    <property type="term" value="P:DNA replication, synthesis of primer"/>
    <property type="evidence" value="ECO:0007669"/>
    <property type="project" value="UniProtKB-KW"/>
</dbReference>
<keyword evidence="1" id="KW-0639">Primosome</keyword>
<accession>A0A1F8FCW4</accession>
<evidence type="ECO:0000256" key="6">
    <source>
        <dbReference type="ARBA" id="ARBA00022806"/>
    </source>
</evidence>
<dbReference type="GO" id="GO:0016787">
    <property type="term" value="F:hydrolase activity"/>
    <property type="evidence" value="ECO:0007669"/>
    <property type="project" value="UniProtKB-KW"/>
</dbReference>
<protein>
    <submittedName>
        <fullName evidence="13">Primosomal protein N</fullName>
    </submittedName>
</protein>
<dbReference type="PANTHER" id="PTHR30580:SF0">
    <property type="entry name" value="PRIMOSOMAL PROTEIN N"/>
    <property type="match status" value="1"/>
</dbReference>
<keyword evidence="3" id="KW-0479">Metal-binding</keyword>
<evidence type="ECO:0000256" key="10">
    <source>
        <dbReference type="ARBA" id="ARBA00023235"/>
    </source>
</evidence>
<evidence type="ECO:0000256" key="4">
    <source>
        <dbReference type="ARBA" id="ARBA00022741"/>
    </source>
</evidence>
<dbReference type="Proteomes" id="UP000177167">
    <property type="component" value="Unassembled WGS sequence"/>
</dbReference>
<dbReference type="EMBL" id="MGJP01000008">
    <property type="protein sequence ID" value="OGN10390.1"/>
    <property type="molecule type" value="Genomic_DNA"/>
</dbReference>
<evidence type="ECO:0000313" key="13">
    <source>
        <dbReference type="EMBL" id="OGN10390.1"/>
    </source>
</evidence>
<dbReference type="GO" id="GO:0005524">
    <property type="term" value="F:ATP binding"/>
    <property type="evidence" value="ECO:0007669"/>
    <property type="project" value="UniProtKB-KW"/>
</dbReference>
<evidence type="ECO:0000259" key="11">
    <source>
        <dbReference type="Pfam" id="PF17764"/>
    </source>
</evidence>
<dbReference type="GO" id="GO:0003677">
    <property type="term" value="F:DNA binding"/>
    <property type="evidence" value="ECO:0007669"/>
    <property type="project" value="UniProtKB-KW"/>
</dbReference>
<dbReference type="InterPro" id="IPR042115">
    <property type="entry name" value="PriA_3primeBD_sf"/>
</dbReference>
<dbReference type="InterPro" id="IPR027417">
    <property type="entry name" value="P-loop_NTPase"/>
</dbReference>
<evidence type="ECO:0000256" key="9">
    <source>
        <dbReference type="ARBA" id="ARBA00023125"/>
    </source>
</evidence>
<feature type="domain" description="Primosomal protein N' 3' DNA-binding" evidence="11">
    <location>
        <begin position="11"/>
        <end position="106"/>
    </location>
</feature>
<dbReference type="GO" id="GO:0006302">
    <property type="term" value="P:double-strand break repair"/>
    <property type="evidence" value="ECO:0007669"/>
    <property type="project" value="InterPro"/>
</dbReference>
<organism evidence="13 14">
    <name type="scientific">Candidatus Yanofskybacteria bacterium RIFCSPHIGHO2_02_FULL_41_11</name>
    <dbReference type="NCBI Taxonomy" id="1802675"/>
    <lineage>
        <taxon>Bacteria</taxon>
        <taxon>Candidatus Yanofskyibacteriota</taxon>
    </lineage>
</organism>
<keyword evidence="5" id="KW-0378">Hydrolase</keyword>
<name>A0A1F8FCW4_9BACT</name>
<evidence type="ECO:0000256" key="8">
    <source>
        <dbReference type="ARBA" id="ARBA00022840"/>
    </source>
</evidence>
<dbReference type="Pfam" id="PF18074">
    <property type="entry name" value="PriA_C"/>
    <property type="match status" value="1"/>
</dbReference>
<reference evidence="13 14" key="1">
    <citation type="journal article" date="2016" name="Nat. Commun.">
        <title>Thousands of microbial genomes shed light on interconnected biogeochemical processes in an aquifer system.</title>
        <authorList>
            <person name="Anantharaman K."/>
            <person name="Brown C.T."/>
            <person name="Hug L.A."/>
            <person name="Sharon I."/>
            <person name="Castelle C.J."/>
            <person name="Probst A.J."/>
            <person name="Thomas B.C."/>
            <person name="Singh A."/>
            <person name="Wilkins M.J."/>
            <person name="Karaoz U."/>
            <person name="Brodie E.L."/>
            <person name="Williams K.H."/>
            <person name="Hubbard S.S."/>
            <person name="Banfield J.F."/>
        </authorList>
    </citation>
    <scope>NUCLEOTIDE SEQUENCE [LARGE SCALE GENOMIC DNA]</scope>
</reference>
<evidence type="ECO:0000256" key="7">
    <source>
        <dbReference type="ARBA" id="ARBA00022833"/>
    </source>
</evidence>
<dbReference type="PANTHER" id="PTHR30580">
    <property type="entry name" value="PRIMOSOMAL PROTEIN N"/>
    <property type="match status" value="1"/>
</dbReference>
<dbReference type="InterPro" id="IPR041222">
    <property type="entry name" value="PriA_3primeBD"/>
</dbReference>
<evidence type="ECO:0000313" key="14">
    <source>
        <dbReference type="Proteomes" id="UP000177167"/>
    </source>
</evidence>
<keyword evidence="8" id="KW-0067">ATP-binding</keyword>
<evidence type="ECO:0000256" key="2">
    <source>
        <dbReference type="ARBA" id="ARBA00022705"/>
    </source>
</evidence>
<keyword evidence="4" id="KW-0547">Nucleotide-binding</keyword>
<dbReference type="GO" id="GO:0043138">
    <property type="term" value="F:3'-5' DNA helicase activity"/>
    <property type="evidence" value="ECO:0007669"/>
    <property type="project" value="TreeGrafter"/>
</dbReference>
<gene>
    <name evidence="13" type="ORF">A3J46_02115</name>
</gene>
<proteinExistence type="predicted"/>
<keyword evidence="10" id="KW-0413">Isomerase</keyword>